<reference evidence="1" key="1">
    <citation type="submission" date="2023-07" db="EMBL/GenBank/DDBJ databases">
        <title>Bifidobacterium aquikefiriaerophilum sp. nov. and Bifidobacterium eccum sp. nov., isolated from water kefir.</title>
        <authorList>
            <person name="Breselge S."/>
            <person name="Bellassi P."/>
            <person name="Barcenilla C."/>
            <person name="Alvarez-Ordonez A."/>
            <person name="Morelli L."/>
            <person name="Cotter P.D."/>
        </authorList>
    </citation>
    <scope>NUCLEOTIDE SEQUENCE</scope>
    <source>
        <strain evidence="1">WK041_4_12</strain>
    </source>
</reference>
<protein>
    <submittedName>
        <fullName evidence="1">Uncharacterized protein</fullName>
    </submittedName>
</protein>
<proteinExistence type="predicted"/>
<organism evidence="1">
    <name type="scientific">Bifidobacterium aquikefiricola</name>
    <dbReference type="NCBI Taxonomy" id="3059038"/>
    <lineage>
        <taxon>Bacteria</taxon>
        <taxon>Bacillati</taxon>
        <taxon>Actinomycetota</taxon>
        <taxon>Actinomycetes</taxon>
        <taxon>Bifidobacteriales</taxon>
        <taxon>Bifidobacteriaceae</taxon>
        <taxon>Bifidobacterium</taxon>
    </lineage>
</organism>
<accession>A0AB39U410</accession>
<dbReference type="AlphaFoldDB" id="A0AB39U410"/>
<name>A0AB39U410_9BIFI</name>
<dbReference type="RefSeq" id="WP_369343323.1">
    <property type="nucleotide sequence ID" value="NZ_CP129674.1"/>
</dbReference>
<gene>
    <name evidence="1" type="ORF">QN215_05300</name>
</gene>
<sequence length="102" mass="10688">MQSNRKRTMIIAIVATAALVLAGSVVYANHVRETQRQEALASCENQLKSFNSALTDLDKAKDGVADALAVTVEQVADGATVTALSLTAGFAAMLVDFGSGWM</sequence>
<dbReference type="EMBL" id="CP129674">
    <property type="protein sequence ID" value="XDS43728.1"/>
    <property type="molecule type" value="Genomic_DNA"/>
</dbReference>
<evidence type="ECO:0000313" key="1">
    <source>
        <dbReference type="EMBL" id="XDS43728.1"/>
    </source>
</evidence>
<dbReference type="KEGG" id="baqk:QN215_05300"/>